<dbReference type="InterPro" id="IPR042522">
    <property type="entry name" value="Atg7_N_1"/>
</dbReference>
<feature type="non-terminal residue" evidence="10">
    <location>
        <position position="607"/>
    </location>
</feature>
<dbReference type="Proteomes" id="UP000095009">
    <property type="component" value="Unassembled WGS sequence"/>
</dbReference>
<gene>
    <name evidence="10" type="ORF">NADFUDRAFT_8780</name>
</gene>
<dbReference type="GO" id="GO:0019778">
    <property type="term" value="F:Atg12 activating enzyme activity"/>
    <property type="evidence" value="ECO:0007669"/>
    <property type="project" value="TreeGrafter"/>
</dbReference>
<dbReference type="GO" id="GO:0000422">
    <property type="term" value="P:autophagy of mitochondrion"/>
    <property type="evidence" value="ECO:0007669"/>
    <property type="project" value="TreeGrafter"/>
</dbReference>
<dbReference type="InterPro" id="IPR032197">
    <property type="entry name" value="Atg7_N"/>
</dbReference>
<feature type="non-terminal residue" evidence="10">
    <location>
        <position position="1"/>
    </location>
</feature>
<comment type="similarity">
    <text evidence="1 7">Belongs to the ATG7 family.</text>
</comment>
<dbReference type="OrthoDB" id="338614at2759"/>
<keyword evidence="7" id="KW-0833">Ubl conjugation pathway</keyword>
<dbReference type="EMBL" id="KV454408">
    <property type="protein sequence ID" value="ODQ66455.1"/>
    <property type="molecule type" value="Genomic_DNA"/>
</dbReference>
<dbReference type="GO" id="GO:0032446">
    <property type="term" value="P:protein modification by small protein conjugation"/>
    <property type="evidence" value="ECO:0007669"/>
    <property type="project" value="TreeGrafter"/>
</dbReference>
<protein>
    <recommendedName>
        <fullName evidence="2 7">Ubiquitin-like modifier-activating enzyme ATG7</fullName>
    </recommendedName>
    <alternativeName>
        <fullName evidence="7">Autophagy-related protein 7</fullName>
    </alternativeName>
</protein>
<dbReference type="Gene3D" id="3.40.50.720">
    <property type="entry name" value="NAD(P)-binding Rossmann-like Domain"/>
    <property type="match status" value="1"/>
</dbReference>
<dbReference type="GO" id="GO:0019779">
    <property type="term" value="F:Atg8 activating enzyme activity"/>
    <property type="evidence" value="ECO:0007669"/>
    <property type="project" value="TreeGrafter"/>
</dbReference>
<keyword evidence="7" id="KW-0963">Cytoplasm</keyword>
<evidence type="ECO:0000256" key="6">
    <source>
        <dbReference type="PIRSR" id="PIRSR606285-1"/>
    </source>
</evidence>
<dbReference type="PANTHER" id="PTHR10953">
    <property type="entry name" value="UBIQUITIN-ACTIVATING ENZYME E1"/>
    <property type="match status" value="1"/>
</dbReference>
<dbReference type="InterPro" id="IPR006285">
    <property type="entry name" value="Atg7"/>
</dbReference>
<dbReference type="InterPro" id="IPR000594">
    <property type="entry name" value="ThiF_NAD_FAD-bd"/>
</dbReference>
<dbReference type="GO" id="GO:0006995">
    <property type="term" value="P:cellular response to nitrogen starvation"/>
    <property type="evidence" value="ECO:0007669"/>
    <property type="project" value="TreeGrafter"/>
</dbReference>
<name>A0A1E3PLZ6_9ASCO</name>
<evidence type="ECO:0000313" key="11">
    <source>
        <dbReference type="Proteomes" id="UP000095009"/>
    </source>
</evidence>
<feature type="active site" description="Glycyl thioester intermediate" evidence="6">
    <location>
        <position position="526"/>
    </location>
</feature>
<dbReference type="GO" id="GO:0000407">
    <property type="term" value="C:phagophore assembly site"/>
    <property type="evidence" value="ECO:0007669"/>
    <property type="project" value="UniProtKB-SubCell"/>
</dbReference>
<evidence type="ECO:0000313" key="10">
    <source>
        <dbReference type="EMBL" id="ODQ66455.1"/>
    </source>
</evidence>
<evidence type="ECO:0000256" key="3">
    <source>
        <dbReference type="ARBA" id="ARBA00022448"/>
    </source>
</evidence>
<dbReference type="NCBIfam" id="TIGR01381">
    <property type="entry name" value="E1_like_apg7"/>
    <property type="match status" value="1"/>
</dbReference>
<comment type="function">
    <text evidence="7">E1-like activating enzyme involved in the 2 ubiquitin-like systems required for cytoplasm to vacuole transport (Cvt) and autophagy. Activates ATG12 for its conjugation with ATG5 and ATG8 for its conjugation with phosphatidylethanolamine. Both systems are needed for the ATG8 association to Cvt vesicles and autophagosomes membranes. Autophagy is essential for maintenance of amino acid levels and protein synthesis under nitrogen starvation. Required for selective autophagic degradation of the nucleus (nucleophagy) as well as for mitophagy which contributes to regulate mitochondrial quantity and quality by eliminating the mitochondria to a basal level to fulfill cellular energy requirements and preventing excess ROS production.</text>
</comment>
<dbReference type="FunFam" id="3.40.50.720:FF:000243">
    <property type="entry name" value="Ubiquitin-like modifier-activating enzyme ATG7"/>
    <property type="match status" value="1"/>
</dbReference>
<dbReference type="GO" id="GO:0034727">
    <property type="term" value="P:piecemeal microautophagy of the nucleus"/>
    <property type="evidence" value="ECO:0007669"/>
    <property type="project" value="TreeGrafter"/>
</dbReference>
<evidence type="ECO:0000256" key="4">
    <source>
        <dbReference type="ARBA" id="ARBA00022927"/>
    </source>
</evidence>
<dbReference type="GO" id="GO:0015031">
    <property type="term" value="P:protein transport"/>
    <property type="evidence" value="ECO:0007669"/>
    <property type="project" value="UniProtKB-UniRule"/>
</dbReference>
<keyword evidence="5 7" id="KW-0072">Autophagy</keyword>
<organism evidence="10 11">
    <name type="scientific">Nadsonia fulvescens var. elongata DSM 6958</name>
    <dbReference type="NCBI Taxonomy" id="857566"/>
    <lineage>
        <taxon>Eukaryota</taxon>
        <taxon>Fungi</taxon>
        <taxon>Dikarya</taxon>
        <taxon>Ascomycota</taxon>
        <taxon>Saccharomycotina</taxon>
        <taxon>Dipodascomycetes</taxon>
        <taxon>Dipodascales</taxon>
        <taxon>Dipodascales incertae sedis</taxon>
        <taxon>Nadsonia</taxon>
    </lineage>
</organism>
<evidence type="ECO:0000259" key="9">
    <source>
        <dbReference type="Pfam" id="PF16420"/>
    </source>
</evidence>
<dbReference type="AlphaFoldDB" id="A0A1E3PLZ6"/>
<dbReference type="Pfam" id="PF16420">
    <property type="entry name" value="ATG7_N"/>
    <property type="match status" value="1"/>
</dbReference>
<accession>A0A1E3PLZ6</accession>
<evidence type="ECO:0000259" key="8">
    <source>
        <dbReference type="Pfam" id="PF00899"/>
    </source>
</evidence>
<sequence>SFVDASFFHELSAKKLDQFKLDTAHQPIFATYSIPASNGTSQPDESHLRHLTPKIALSGSSFQATAVFNNSETLSNEFVAPGTLHNLNTLADFKALDKASLLENQVRSRVWSAFQTDSVLQNPSQLADFCLISFCDLKKYVFYYWFAFGAIHSSWNLTQPVQTIDHWLQSSQSMVVAGLPKLTQSLVQSVNSLLAKTIIGFCDPSGLPNNPGWPLRNLLAYLNYKGFHSVTIICYRDLRTRDFSSGARSIVLQLKSESAFVTPATSSKTPLKITGWERNAQNKLAPKYTDLGALIDPQRLADQAVDLNLKLMKWRIAPTLNLSAIKNNRCLLLGAGTLGSYIARGLLGWGVHTITLVDNGQVSFSNPVRQPLYEFTDCLGGGKTKAPAAAHALKRIYPSANANGYDLAVPMIGHGINGLPDSPAAKRTYADYKRLVDLIRDHDTVFLLMDSRESRWLPSVIAAKLGKLVINVALGFDSFVVMRHGVCPEVITDENNDRSPHLGCYFCNDIMAPTDSLSDRTLDQMCTVTRPGIAPLASSLALEMWASVLQHPLGSQAPASDTLDEVHLSCTPHQIRGFLDDFKLLKIRTPAYKNCTVCSRAVLDSWQ</sequence>
<keyword evidence="4 7" id="KW-0653">Protein transport</keyword>
<dbReference type="STRING" id="857566.A0A1E3PLZ6"/>
<dbReference type="Gene3D" id="3.40.140.70">
    <property type="entry name" value="Ubiquitin-like modifier-activating enzyme ATG7 N-terminal domain"/>
    <property type="match status" value="1"/>
</dbReference>
<keyword evidence="11" id="KW-1185">Reference proteome</keyword>
<dbReference type="Pfam" id="PF00899">
    <property type="entry name" value="ThiF"/>
    <property type="match status" value="1"/>
</dbReference>
<evidence type="ECO:0000256" key="1">
    <source>
        <dbReference type="ARBA" id="ARBA00010931"/>
    </source>
</evidence>
<reference evidence="10 11" key="1">
    <citation type="journal article" date="2016" name="Proc. Natl. Acad. Sci. U.S.A.">
        <title>Comparative genomics of biotechnologically important yeasts.</title>
        <authorList>
            <person name="Riley R."/>
            <person name="Haridas S."/>
            <person name="Wolfe K.H."/>
            <person name="Lopes M.R."/>
            <person name="Hittinger C.T."/>
            <person name="Goeker M."/>
            <person name="Salamov A.A."/>
            <person name="Wisecaver J.H."/>
            <person name="Long T.M."/>
            <person name="Calvey C.H."/>
            <person name="Aerts A.L."/>
            <person name="Barry K.W."/>
            <person name="Choi C."/>
            <person name="Clum A."/>
            <person name="Coughlan A.Y."/>
            <person name="Deshpande S."/>
            <person name="Douglass A.P."/>
            <person name="Hanson S.J."/>
            <person name="Klenk H.-P."/>
            <person name="LaButti K.M."/>
            <person name="Lapidus A."/>
            <person name="Lindquist E.A."/>
            <person name="Lipzen A.M."/>
            <person name="Meier-Kolthoff J.P."/>
            <person name="Ohm R.A."/>
            <person name="Otillar R.P."/>
            <person name="Pangilinan J.L."/>
            <person name="Peng Y."/>
            <person name="Rokas A."/>
            <person name="Rosa C.A."/>
            <person name="Scheuner C."/>
            <person name="Sibirny A.A."/>
            <person name="Slot J.C."/>
            <person name="Stielow J.B."/>
            <person name="Sun H."/>
            <person name="Kurtzman C.P."/>
            <person name="Blackwell M."/>
            <person name="Grigoriev I.V."/>
            <person name="Jeffries T.W."/>
        </authorList>
    </citation>
    <scope>NUCLEOTIDE SEQUENCE [LARGE SCALE GENOMIC DNA]</scope>
    <source>
        <strain evidence="10 11">DSM 6958</strain>
    </source>
</reference>
<proteinExistence type="inferred from homology"/>
<evidence type="ECO:0000256" key="5">
    <source>
        <dbReference type="ARBA" id="ARBA00023006"/>
    </source>
</evidence>
<evidence type="ECO:0000256" key="2">
    <source>
        <dbReference type="ARBA" id="ARBA00017647"/>
    </source>
</evidence>
<dbReference type="GO" id="GO:0000045">
    <property type="term" value="P:autophagosome assembly"/>
    <property type="evidence" value="ECO:0007669"/>
    <property type="project" value="TreeGrafter"/>
</dbReference>
<dbReference type="SUPFAM" id="SSF69572">
    <property type="entry name" value="Activating enzymes of the ubiquitin-like proteins"/>
    <property type="match status" value="1"/>
</dbReference>
<dbReference type="InterPro" id="IPR045886">
    <property type="entry name" value="ThiF/MoeB/HesA"/>
</dbReference>
<feature type="domain" description="THIF-type NAD/FAD binding fold" evidence="8">
    <location>
        <begin position="313"/>
        <end position="576"/>
    </location>
</feature>
<keyword evidence="3 7" id="KW-0813">Transport</keyword>
<dbReference type="InterPro" id="IPR035985">
    <property type="entry name" value="Ubiquitin-activating_enz"/>
</dbReference>
<comment type="subunit">
    <text evidence="7">Homodimer.</text>
</comment>
<feature type="domain" description="Ubiquitin-like modifier-activating enzyme Atg7 N-terminal" evidence="9">
    <location>
        <begin position="1"/>
        <end position="294"/>
    </location>
</feature>
<dbReference type="PANTHER" id="PTHR10953:SF3">
    <property type="entry name" value="UBIQUITIN-LIKE MODIFIER-ACTIVATING ENZYME ATG7"/>
    <property type="match status" value="1"/>
</dbReference>
<evidence type="ECO:0000256" key="7">
    <source>
        <dbReference type="RuleBase" id="RU366022"/>
    </source>
</evidence>
<comment type="subcellular location">
    <subcellularLocation>
        <location evidence="7">Cytoplasm</location>
    </subcellularLocation>
    <subcellularLocation>
        <location evidence="7">Preautophagosomal structure</location>
    </subcellularLocation>
</comment>